<reference evidence="2 3" key="1">
    <citation type="journal article" date="2014" name="Genome Announc.">
        <title>Trypanosoma cruzi Clone Dm28c Draft Genome Sequence.</title>
        <authorList>
            <person name="Grisard E.C."/>
            <person name="Teixeira S.M."/>
            <person name="de Almeida L.G."/>
            <person name="Stoco P.H."/>
            <person name="Gerber A.L."/>
            <person name="Talavera-Lopez C."/>
            <person name="Lima O.C."/>
            <person name="Andersson B."/>
            <person name="de Vasconcelos A.T."/>
        </authorList>
    </citation>
    <scope>NUCLEOTIDE SEQUENCE [LARGE SCALE GENOMIC DNA]</scope>
    <source>
        <strain evidence="2 3">Dm28c</strain>
    </source>
</reference>
<feature type="compositionally biased region" description="Low complexity" evidence="1">
    <location>
        <begin position="23"/>
        <end position="33"/>
    </location>
</feature>
<feature type="compositionally biased region" description="Basic residues" evidence="1">
    <location>
        <begin position="148"/>
        <end position="168"/>
    </location>
</feature>
<feature type="region of interest" description="Disordered" evidence="1">
    <location>
        <begin position="281"/>
        <end position="305"/>
    </location>
</feature>
<dbReference type="AlphaFoldDB" id="V5D1N7"/>
<feature type="region of interest" description="Disordered" evidence="1">
    <location>
        <begin position="1"/>
        <end position="175"/>
    </location>
</feature>
<evidence type="ECO:0000256" key="1">
    <source>
        <dbReference type="SAM" id="MobiDB-lite"/>
    </source>
</evidence>
<evidence type="ECO:0000313" key="3">
    <source>
        <dbReference type="Proteomes" id="UP000017861"/>
    </source>
</evidence>
<dbReference type="VEuPathDB" id="TriTrypDB:TCDM_11019"/>
<gene>
    <name evidence="2" type="ORF">TCDM_11019</name>
</gene>
<organism evidence="2 3">
    <name type="scientific">Trypanosoma cruzi Dm28c</name>
    <dbReference type="NCBI Taxonomy" id="1416333"/>
    <lineage>
        <taxon>Eukaryota</taxon>
        <taxon>Discoba</taxon>
        <taxon>Euglenozoa</taxon>
        <taxon>Kinetoplastea</taxon>
        <taxon>Metakinetoplastina</taxon>
        <taxon>Trypanosomatida</taxon>
        <taxon>Trypanosomatidae</taxon>
        <taxon>Trypanosoma</taxon>
        <taxon>Schizotrypanum</taxon>
    </lineage>
</organism>
<evidence type="ECO:0000313" key="2">
    <source>
        <dbReference type="EMBL" id="ESS61391.1"/>
    </source>
</evidence>
<feature type="compositionally biased region" description="Basic and acidic residues" evidence="1">
    <location>
        <begin position="61"/>
        <end position="70"/>
    </location>
</feature>
<sequence length="315" mass="34655">MTASDPNTPLSKQRARHRTAVQEADALARAARPLAEREGHSGVALVGSRRSHAKPGARPEGINRDADGRQQRRRIPTRYFKSPDAIAEKGVGACSPTEPDRGAPAPPPRAGDTRGANEAARELFATSARERGGSQAGAPQPPVAHASSRTKRRAARPFRRQSTRRHRTDRGTPGCRGPCRKRTGLRWAWRFWGCKNRGAIGDEADAPFEKEEADPFIRCRVERKRRVAFRLARKTASRLTFQEHSAIYGEARHDAGPGVAAGRVDVRGNRGRAGTLADSRGAFFPWLSPSPRHTRRKPTEDSSRRRAIAELIGNN</sequence>
<name>V5D1N7_TRYCR</name>
<dbReference type="EMBL" id="AYLP01000293">
    <property type="protein sequence ID" value="ESS61391.1"/>
    <property type="molecule type" value="Genomic_DNA"/>
</dbReference>
<comment type="caution">
    <text evidence="2">The sequence shown here is derived from an EMBL/GenBank/DDBJ whole genome shotgun (WGS) entry which is preliminary data.</text>
</comment>
<proteinExistence type="predicted"/>
<accession>V5D1N7</accession>
<dbReference type="Proteomes" id="UP000017861">
    <property type="component" value="Unassembled WGS sequence"/>
</dbReference>
<feature type="compositionally biased region" description="Polar residues" evidence="1">
    <location>
        <begin position="1"/>
        <end position="11"/>
    </location>
</feature>
<protein>
    <submittedName>
        <fullName evidence="2">Uncharacterized protein</fullName>
    </submittedName>
</protein>